<dbReference type="CDD" id="cd02947">
    <property type="entry name" value="TRX_family"/>
    <property type="match status" value="1"/>
</dbReference>
<dbReference type="InParanoid" id="A0A1E7FFJ9"/>
<organism evidence="4 5">
    <name type="scientific">Fragilariopsis cylindrus CCMP1102</name>
    <dbReference type="NCBI Taxonomy" id="635003"/>
    <lineage>
        <taxon>Eukaryota</taxon>
        <taxon>Sar</taxon>
        <taxon>Stramenopiles</taxon>
        <taxon>Ochrophyta</taxon>
        <taxon>Bacillariophyta</taxon>
        <taxon>Bacillariophyceae</taxon>
        <taxon>Bacillariophycidae</taxon>
        <taxon>Bacillariales</taxon>
        <taxon>Bacillariaceae</taxon>
        <taxon>Fragilariopsis</taxon>
    </lineage>
</organism>
<dbReference type="Proteomes" id="UP000095751">
    <property type="component" value="Unassembled WGS sequence"/>
</dbReference>
<sequence length="164" mass="18112">MSSGQDGSGTDKSSPGTTATATTAEAVVGGGVQEEDVATVSRTIRTLLSRQDFDYAIKEERRRNKHQLFVLKFTAKWCGTCRKISPFYRKLINDPKINMNNNNVTLFEVDVDESPDLTNFYGASSLPLFVFFVDGKKIDTLVGAQQTVLKKKILKHSSSASLKK</sequence>
<protein>
    <submittedName>
        <fullName evidence="4">Thioredoxin-like protein</fullName>
    </submittedName>
</protein>
<dbReference type="EMBL" id="KV784358">
    <property type="protein sequence ID" value="OEU16906.1"/>
    <property type="molecule type" value="Genomic_DNA"/>
</dbReference>
<evidence type="ECO:0000313" key="4">
    <source>
        <dbReference type="EMBL" id="OEU16906.1"/>
    </source>
</evidence>
<reference evidence="4 5" key="1">
    <citation type="submission" date="2016-09" db="EMBL/GenBank/DDBJ databases">
        <title>Extensive genetic diversity and differential bi-allelic expression allows diatom success in the polar Southern Ocean.</title>
        <authorList>
            <consortium name="DOE Joint Genome Institute"/>
            <person name="Mock T."/>
            <person name="Otillar R.P."/>
            <person name="Strauss J."/>
            <person name="Dupont C."/>
            <person name="Frickenhaus S."/>
            <person name="Maumus F."/>
            <person name="Mcmullan M."/>
            <person name="Sanges R."/>
            <person name="Schmutz J."/>
            <person name="Toseland A."/>
            <person name="Valas R."/>
            <person name="Veluchamy A."/>
            <person name="Ward B.J."/>
            <person name="Allen A."/>
            <person name="Barry K."/>
            <person name="Falciatore A."/>
            <person name="Ferrante M."/>
            <person name="Fortunato A.E."/>
            <person name="Gloeckner G."/>
            <person name="Gruber A."/>
            <person name="Hipkin R."/>
            <person name="Janech M."/>
            <person name="Kroth P."/>
            <person name="Leese F."/>
            <person name="Lindquist E."/>
            <person name="Lyon B.R."/>
            <person name="Martin J."/>
            <person name="Mayer C."/>
            <person name="Parker M."/>
            <person name="Quesneville H."/>
            <person name="Raymond J."/>
            <person name="Uhlig C."/>
            <person name="Valentin K.U."/>
            <person name="Worden A.Z."/>
            <person name="Armbrust E.V."/>
            <person name="Bowler C."/>
            <person name="Green B."/>
            <person name="Moulton V."/>
            <person name="Van Oosterhout C."/>
            <person name="Grigoriev I."/>
        </authorList>
    </citation>
    <scope>NUCLEOTIDE SEQUENCE [LARGE SCALE GENOMIC DNA]</scope>
    <source>
        <strain evidence="4 5">CCMP1102</strain>
    </source>
</reference>
<proteinExistence type="predicted"/>
<dbReference type="Pfam" id="PF00085">
    <property type="entry name" value="Thioredoxin"/>
    <property type="match status" value="1"/>
</dbReference>
<evidence type="ECO:0000256" key="2">
    <source>
        <dbReference type="SAM" id="MobiDB-lite"/>
    </source>
</evidence>
<dbReference type="KEGG" id="fcy:FRACYDRAFT_208548"/>
<evidence type="ECO:0000313" key="5">
    <source>
        <dbReference type="Proteomes" id="UP000095751"/>
    </source>
</evidence>
<dbReference type="Gene3D" id="3.40.30.10">
    <property type="entry name" value="Glutaredoxin"/>
    <property type="match status" value="1"/>
</dbReference>
<dbReference type="SUPFAM" id="SSF52833">
    <property type="entry name" value="Thioredoxin-like"/>
    <property type="match status" value="1"/>
</dbReference>
<gene>
    <name evidence="4" type="ORF">FRACYDRAFT_208548</name>
</gene>
<keyword evidence="1" id="KW-1015">Disulfide bond</keyword>
<feature type="domain" description="Thioredoxin" evidence="3">
    <location>
        <begin position="13"/>
        <end position="164"/>
    </location>
</feature>
<keyword evidence="5" id="KW-1185">Reference proteome</keyword>
<dbReference type="PANTHER" id="PTHR46115">
    <property type="entry name" value="THIOREDOXIN-LIKE PROTEIN 1"/>
    <property type="match status" value="1"/>
</dbReference>
<feature type="compositionally biased region" description="Polar residues" evidence="2">
    <location>
        <begin position="1"/>
        <end position="15"/>
    </location>
</feature>
<dbReference type="PROSITE" id="PS00194">
    <property type="entry name" value="THIOREDOXIN_1"/>
    <property type="match status" value="1"/>
</dbReference>
<dbReference type="InterPro" id="IPR036249">
    <property type="entry name" value="Thioredoxin-like_sf"/>
</dbReference>
<dbReference type="AlphaFoldDB" id="A0A1E7FFJ9"/>
<feature type="compositionally biased region" description="Low complexity" evidence="2">
    <location>
        <begin position="16"/>
        <end position="27"/>
    </location>
</feature>
<feature type="region of interest" description="Disordered" evidence="2">
    <location>
        <begin position="1"/>
        <end position="28"/>
    </location>
</feature>
<dbReference type="InterPro" id="IPR017937">
    <property type="entry name" value="Thioredoxin_CS"/>
</dbReference>
<dbReference type="InterPro" id="IPR013766">
    <property type="entry name" value="Thioredoxin_domain"/>
</dbReference>
<dbReference type="OrthoDB" id="2121326at2759"/>
<name>A0A1E7FFJ9_9STRA</name>
<accession>A0A1E7FFJ9</accession>
<evidence type="ECO:0000256" key="1">
    <source>
        <dbReference type="ARBA" id="ARBA00023157"/>
    </source>
</evidence>
<evidence type="ECO:0000259" key="3">
    <source>
        <dbReference type="PROSITE" id="PS51352"/>
    </source>
</evidence>
<dbReference type="PROSITE" id="PS51352">
    <property type="entry name" value="THIOREDOXIN_2"/>
    <property type="match status" value="1"/>
</dbReference>